<dbReference type="PANTHER" id="PTHR43255:SF1">
    <property type="entry name" value="IRON-SULFUR-BINDING OXIDOREDUCTASE FADF-RELATED"/>
    <property type="match status" value="1"/>
</dbReference>
<dbReference type="GO" id="GO:0016491">
    <property type="term" value="F:oxidoreductase activity"/>
    <property type="evidence" value="ECO:0007669"/>
    <property type="project" value="UniProtKB-KW"/>
</dbReference>
<keyword evidence="2" id="KW-0479">Metal-binding</keyword>
<dbReference type="KEGG" id="bsed:DN745_17190"/>
<evidence type="ECO:0000256" key="5">
    <source>
        <dbReference type="ARBA" id="ARBA00023014"/>
    </source>
</evidence>
<dbReference type="Pfam" id="PF13183">
    <property type="entry name" value="Fer4_8"/>
    <property type="match status" value="1"/>
</dbReference>
<dbReference type="RefSeq" id="WP_111336788.1">
    <property type="nucleotide sequence ID" value="NZ_CP030032.1"/>
</dbReference>
<dbReference type="InterPro" id="IPR017896">
    <property type="entry name" value="4Fe4S_Fe-S-bd"/>
</dbReference>
<dbReference type="Proteomes" id="UP000249799">
    <property type="component" value="Chromosome"/>
</dbReference>
<dbReference type="Gene3D" id="1.10.1060.10">
    <property type="entry name" value="Alpha-helical ferredoxin"/>
    <property type="match status" value="1"/>
</dbReference>
<dbReference type="InterPro" id="IPR004017">
    <property type="entry name" value="Cys_rich_dom"/>
</dbReference>
<protein>
    <submittedName>
        <fullName evidence="6">Uncharacterized protein</fullName>
    </submittedName>
</protein>
<keyword evidence="7" id="KW-1185">Reference proteome</keyword>
<keyword evidence="1" id="KW-0004">4Fe-4S</keyword>
<keyword evidence="4" id="KW-0408">Iron</keyword>
<dbReference type="AlphaFoldDB" id="A0A2Z4FQN5"/>
<organism evidence="6 7">
    <name type="scientific">Bradymonas sediminis</name>
    <dbReference type="NCBI Taxonomy" id="1548548"/>
    <lineage>
        <taxon>Bacteria</taxon>
        <taxon>Deltaproteobacteria</taxon>
        <taxon>Bradymonadales</taxon>
        <taxon>Bradymonadaceae</taxon>
        <taxon>Bradymonas</taxon>
    </lineage>
</organism>
<evidence type="ECO:0000256" key="4">
    <source>
        <dbReference type="ARBA" id="ARBA00023004"/>
    </source>
</evidence>
<keyword evidence="5" id="KW-0411">Iron-sulfur</keyword>
<evidence type="ECO:0000313" key="7">
    <source>
        <dbReference type="Proteomes" id="UP000249799"/>
    </source>
</evidence>
<gene>
    <name evidence="6" type="ORF">DN745_17190</name>
</gene>
<dbReference type="PANTHER" id="PTHR43255">
    <property type="entry name" value="IRON-SULFUR-BINDING OXIDOREDUCTASE FADF-RELATED-RELATED"/>
    <property type="match status" value="1"/>
</dbReference>
<dbReference type="InterPro" id="IPR051460">
    <property type="entry name" value="HdrC_iron-sulfur_subunit"/>
</dbReference>
<evidence type="ECO:0000313" key="6">
    <source>
        <dbReference type="EMBL" id="AWV90966.1"/>
    </source>
</evidence>
<evidence type="ECO:0000256" key="2">
    <source>
        <dbReference type="ARBA" id="ARBA00022723"/>
    </source>
</evidence>
<reference evidence="6 7" key="1">
    <citation type="submission" date="2018-06" db="EMBL/GenBank/DDBJ databases">
        <title>Lujinxingia sediminis gen. nov. sp. nov., a new facultative anaerobic member of the class Deltaproteobacteria, and proposal of Lujinxingaceae fam. nov.</title>
        <authorList>
            <person name="Guo L.-Y."/>
            <person name="Li C.-M."/>
            <person name="Wang S."/>
            <person name="Du Z.-J."/>
        </authorList>
    </citation>
    <scope>NUCLEOTIDE SEQUENCE [LARGE SCALE GENOMIC DNA]</scope>
    <source>
        <strain evidence="6 7">FA350</strain>
    </source>
</reference>
<dbReference type="GO" id="GO:0005886">
    <property type="term" value="C:plasma membrane"/>
    <property type="evidence" value="ECO:0007669"/>
    <property type="project" value="TreeGrafter"/>
</dbReference>
<dbReference type="Pfam" id="PF02754">
    <property type="entry name" value="CCG"/>
    <property type="match status" value="1"/>
</dbReference>
<sequence length="401" mass="44992">MKNKPMEKPDAQIAASPDATACDVLERHTDATIDKSTTYCMYCPKLCRFSCPAAEAESRETVTPWALMRLLKLVNDGTVEPSEEVAETFYHCMGCRRCQTWCNHENDVPYAMWTARESMRELGFLPDPLRGLDREFLQYNSAFGEAPEIPAVHGFEVDEVFDPDSTIIYMPDPELRYFSPKSVVRVGILLEMFHGSKVRLETRRNATGFGDSGFPLLSSGNRSAYEDYRARFEDAFAGADLIITDNAQLVAEYRDGASFGRKGPLEVMHIIEFLAERVEMIEPRVDLSGDAIMLHDSCFVGRHLNLYEQTRTLLEALCGRPMDEFSTNRANAPCCGAAGEYHRIAPEASERLASNRVEQMRREGGEKIVCGSAMCVRALNRVSDTDVALDVVDLVCRAFEL</sequence>
<dbReference type="OrthoDB" id="9786127at2"/>
<name>A0A2Z4FQN5_9DELT</name>
<dbReference type="EMBL" id="CP030032">
    <property type="protein sequence ID" value="AWV90966.1"/>
    <property type="molecule type" value="Genomic_DNA"/>
</dbReference>
<dbReference type="GO" id="GO:0051539">
    <property type="term" value="F:4 iron, 4 sulfur cluster binding"/>
    <property type="evidence" value="ECO:0007669"/>
    <property type="project" value="UniProtKB-KW"/>
</dbReference>
<dbReference type="GO" id="GO:0046872">
    <property type="term" value="F:metal ion binding"/>
    <property type="evidence" value="ECO:0007669"/>
    <property type="project" value="UniProtKB-KW"/>
</dbReference>
<keyword evidence="3" id="KW-0560">Oxidoreductase</keyword>
<evidence type="ECO:0000256" key="1">
    <source>
        <dbReference type="ARBA" id="ARBA00022485"/>
    </source>
</evidence>
<proteinExistence type="predicted"/>
<accession>A0A2Z4FQN5</accession>
<dbReference type="InterPro" id="IPR009051">
    <property type="entry name" value="Helical_ferredxn"/>
</dbReference>
<evidence type="ECO:0000256" key="3">
    <source>
        <dbReference type="ARBA" id="ARBA00023002"/>
    </source>
</evidence>
<dbReference type="SUPFAM" id="SSF46548">
    <property type="entry name" value="alpha-helical ferredoxin"/>
    <property type="match status" value="1"/>
</dbReference>